<dbReference type="InterPro" id="IPR003583">
    <property type="entry name" value="Hlx-hairpin-Hlx_DNA-bd_motif"/>
</dbReference>
<dbReference type="SMART" id="SM00278">
    <property type="entry name" value="HhH1"/>
    <property type="match status" value="2"/>
</dbReference>
<evidence type="ECO:0000256" key="5">
    <source>
        <dbReference type="ARBA" id="ARBA00023204"/>
    </source>
</evidence>
<dbReference type="CDD" id="cd14332">
    <property type="entry name" value="UBA_RuvA_C"/>
    <property type="match status" value="1"/>
</dbReference>
<keyword evidence="5 6" id="KW-0234">DNA repair</keyword>
<keyword evidence="2 6" id="KW-0227">DNA damage</keyword>
<dbReference type="GO" id="GO:0009379">
    <property type="term" value="C:Holliday junction helicase complex"/>
    <property type="evidence" value="ECO:0007669"/>
    <property type="project" value="InterPro"/>
</dbReference>
<feature type="region of interest" description="Domain I" evidence="6">
    <location>
        <begin position="1"/>
        <end position="64"/>
    </location>
</feature>
<dbReference type="Gene3D" id="1.10.8.10">
    <property type="entry name" value="DNA helicase RuvA subunit, C-terminal domain"/>
    <property type="match status" value="1"/>
</dbReference>
<reference evidence="8 9" key="1">
    <citation type="journal article" date="2018" name="ISME J.">
        <title>Endosymbiont genomes yield clues of tubeworm success.</title>
        <authorList>
            <person name="Li Y."/>
            <person name="Liles M.R."/>
            <person name="Halanych K.M."/>
        </authorList>
    </citation>
    <scope>NUCLEOTIDE SEQUENCE [LARGE SCALE GENOMIC DNA]</scope>
    <source>
        <strain evidence="8">A1462</strain>
    </source>
</reference>
<comment type="similarity">
    <text evidence="6">Belongs to the RuvA family.</text>
</comment>
<dbReference type="Gene3D" id="2.40.50.140">
    <property type="entry name" value="Nucleic acid-binding proteins"/>
    <property type="match status" value="1"/>
</dbReference>
<dbReference type="Pfam" id="PF14520">
    <property type="entry name" value="HHH_5"/>
    <property type="match status" value="1"/>
</dbReference>
<dbReference type="GO" id="GO:0000400">
    <property type="term" value="F:four-way junction DNA binding"/>
    <property type="evidence" value="ECO:0007669"/>
    <property type="project" value="UniProtKB-UniRule"/>
</dbReference>
<organism evidence="8 9">
    <name type="scientific">endosymbiont of Escarpia spicata</name>
    <dbReference type="NCBI Taxonomy" id="2200908"/>
    <lineage>
        <taxon>Bacteria</taxon>
        <taxon>Pseudomonadati</taxon>
        <taxon>Pseudomonadota</taxon>
        <taxon>Gammaproteobacteria</taxon>
        <taxon>sulfur-oxidizing symbionts</taxon>
    </lineage>
</organism>
<dbReference type="GO" id="GO:0009378">
    <property type="term" value="F:four-way junction helicase activity"/>
    <property type="evidence" value="ECO:0007669"/>
    <property type="project" value="InterPro"/>
</dbReference>
<comment type="subunit">
    <text evidence="6">Homotetramer. Forms an RuvA(8)-RuvB(12)-Holliday junction (HJ) complex. HJ DNA is sandwiched between 2 RuvA tetramers; dsDNA enters through RuvA and exits via RuvB. An RuvB hexamer assembles on each DNA strand where it exits the tetramer. Each RuvB hexamer is contacted by two RuvA subunits (via domain III) on 2 adjacent RuvB subunits; this complex drives branch migration. In the full resolvosome a probable DNA-RuvA(4)-RuvB(12)-RuvC(2) complex forms which resolves the HJ.</text>
</comment>
<dbReference type="NCBIfam" id="TIGR00084">
    <property type="entry name" value="ruvA"/>
    <property type="match status" value="1"/>
</dbReference>
<evidence type="ECO:0000256" key="6">
    <source>
        <dbReference type="HAMAP-Rule" id="MF_00031"/>
    </source>
</evidence>
<dbReference type="InterPro" id="IPR010994">
    <property type="entry name" value="RuvA_2-like"/>
</dbReference>
<dbReference type="Pfam" id="PF01330">
    <property type="entry name" value="RuvA_N"/>
    <property type="match status" value="1"/>
</dbReference>
<evidence type="ECO:0000256" key="4">
    <source>
        <dbReference type="ARBA" id="ARBA00023172"/>
    </source>
</evidence>
<dbReference type="SUPFAM" id="SSF50249">
    <property type="entry name" value="Nucleic acid-binding proteins"/>
    <property type="match status" value="1"/>
</dbReference>
<comment type="caution">
    <text evidence="6">Lacks conserved residue(s) required for the propagation of feature annotation.</text>
</comment>
<keyword evidence="4 6" id="KW-0233">DNA recombination</keyword>
<dbReference type="Pfam" id="PF07499">
    <property type="entry name" value="RuvA_C"/>
    <property type="match status" value="1"/>
</dbReference>
<keyword evidence="1 6" id="KW-0963">Cytoplasm</keyword>
<sequence length="202" mass="21319">MIGRLRGEIAEKQAPHLLLDVNGVGYELEAPMSTFFNLPDVGATITLHTHLAIRDDAHVLYAFASEGERALFRSLLKVNGVGAKMALSILSGMTADEFSSSVQNEDIASLVRLPGIGKKTAERLIVDMRDRLTKLGISPSAVGTAGTVAGRPQTPVSDAVEALVALGYKPLDAGRMVKAVEGEGLESEALIRLALQSAAKKG</sequence>
<dbReference type="Proteomes" id="UP000254771">
    <property type="component" value="Unassembled WGS sequence"/>
</dbReference>
<evidence type="ECO:0000256" key="3">
    <source>
        <dbReference type="ARBA" id="ARBA00023125"/>
    </source>
</evidence>
<evidence type="ECO:0000259" key="7">
    <source>
        <dbReference type="SMART" id="SM00278"/>
    </source>
</evidence>
<dbReference type="SUPFAM" id="SSF47781">
    <property type="entry name" value="RuvA domain 2-like"/>
    <property type="match status" value="1"/>
</dbReference>
<gene>
    <name evidence="6" type="primary">ruvA</name>
    <name evidence="8" type="ORF">DIZ78_08945</name>
</gene>
<evidence type="ECO:0000313" key="8">
    <source>
        <dbReference type="EMBL" id="RDH86289.1"/>
    </source>
</evidence>
<proteinExistence type="inferred from homology"/>
<dbReference type="InterPro" id="IPR011114">
    <property type="entry name" value="RuvA_C"/>
</dbReference>
<evidence type="ECO:0000256" key="1">
    <source>
        <dbReference type="ARBA" id="ARBA00022490"/>
    </source>
</evidence>
<dbReference type="AlphaFoldDB" id="A0A370DMZ3"/>
<dbReference type="Gene3D" id="1.10.150.20">
    <property type="entry name" value="5' to 3' exonuclease, C-terminal subdomain"/>
    <property type="match status" value="1"/>
</dbReference>
<accession>A0A370DMZ3</accession>
<comment type="function">
    <text evidence="6">The RuvA-RuvB-RuvC complex processes Holliday junction (HJ) DNA during genetic recombination and DNA repair, while the RuvA-RuvB complex plays an important role in the rescue of blocked DNA replication forks via replication fork reversal (RFR). RuvA specifically binds to HJ cruciform DNA, conferring on it an open structure. The RuvB hexamer acts as an ATP-dependent pump, pulling dsDNA into and through the RuvAB complex. HJ branch migration allows RuvC to scan DNA until it finds its consensus sequence, where it cleaves and resolves the cruciform DNA.</text>
</comment>
<protein>
    <recommendedName>
        <fullName evidence="6">Holliday junction branch migration complex subunit RuvA</fullName>
    </recommendedName>
</protein>
<dbReference type="InterPro" id="IPR036267">
    <property type="entry name" value="RuvA_C_sf"/>
</dbReference>
<dbReference type="SUPFAM" id="SSF46929">
    <property type="entry name" value="DNA helicase RuvA subunit, C-terminal domain"/>
    <property type="match status" value="1"/>
</dbReference>
<dbReference type="InterPro" id="IPR000085">
    <property type="entry name" value="RuvA"/>
</dbReference>
<feature type="domain" description="Helix-hairpin-helix DNA-binding motif class 1" evidence="7">
    <location>
        <begin position="108"/>
        <end position="127"/>
    </location>
</feature>
<keyword evidence="9" id="KW-1185">Reference proteome</keyword>
<dbReference type="GO" id="GO:0006281">
    <property type="term" value="P:DNA repair"/>
    <property type="evidence" value="ECO:0007669"/>
    <property type="project" value="UniProtKB-UniRule"/>
</dbReference>
<dbReference type="GO" id="GO:0006310">
    <property type="term" value="P:DNA recombination"/>
    <property type="evidence" value="ECO:0007669"/>
    <property type="project" value="UniProtKB-UniRule"/>
</dbReference>
<dbReference type="InterPro" id="IPR013849">
    <property type="entry name" value="DNA_helicase_Holl-junc_RuvA_I"/>
</dbReference>
<dbReference type="EMBL" id="QFXE01000010">
    <property type="protein sequence ID" value="RDH86289.1"/>
    <property type="molecule type" value="Genomic_DNA"/>
</dbReference>
<name>A0A370DMZ3_9GAMM</name>
<comment type="domain">
    <text evidence="6">Has three domains with a flexible linker between the domains II and III and assumes an 'L' shape. Domain III is highly mobile and contacts RuvB.</text>
</comment>
<feature type="region of interest" description="Domain III" evidence="6">
    <location>
        <begin position="156"/>
        <end position="202"/>
    </location>
</feature>
<comment type="caution">
    <text evidence="8">The sequence shown here is derived from an EMBL/GenBank/DDBJ whole genome shotgun (WGS) entry which is preliminary data.</text>
</comment>
<dbReference type="InterPro" id="IPR012340">
    <property type="entry name" value="NA-bd_OB-fold"/>
</dbReference>
<dbReference type="HAMAP" id="MF_00031">
    <property type="entry name" value="DNA_HJ_migration_RuvA"/>
    <property type="match status" value="1"/>
</dbReference>
<evidence type="ECO:0000313" key="9">
    <source>
        <dbReference type="Proteomes" id="UP000254771"/>
    </source>
</evidence>
<comment type="subcellular location">
    <subcellularLocation>
        <location evidence="6">Cytoplasm</location>
    </subcellularLocation>
</comment>
<dbReference type="GO" id="GO:0005524">
    <property type="term" value="F:ATP binding"/>
    <property type="evidence" value="ECO:0007669"/>
    <property type="project" value="InterPro"/>
</dbReference>
<dbReference type="GO" id="GO:0005737">
    <property type="term" value="C:cytoplasm"/>
    <property type="evidence" value="ECO:0007669"/>
    <property type="project" value="UniProtKB-SubCell"/>
</dbReference>
<keyword evidence="3 6" id="KW-0238">DNA-binding</keyword>
<feature type="domain" description="Helix-hairpin-helix DNA-binding motif class 1" evidence="7">
    <location>
        <begin position="73"/>
        <end position="92"/>
    </location>
</feature>
<dbReference type="GO" id="GO:0048476">
    <property type="term" value="C:Holliday junction resolvase complex"/>
    <property type="evidence" value="ECO:0007669"/>
    <property type="project" value="UniProtKB-UniRule"/>
</dbReference>
<evidence type="ECO:0000256" key="2">
    <source>
        <dbReference type="ARBA" id="ARBA00022763"/>
    </source>
</evidence>